<protein>
    <submittedName>
        <fullName evidence="3">Zf-TFIIB domain-containing protein</fullName>
    </submittedName>
</protein>
<evidence type="ECO:0000256" key="1">
    <source>
        <dbReference type="SAM" id="MobiDB-lite"/>
    </source>
</evidence>
<feature type="region of interest" description="Disordered" evidence="1">
    <location>
        <begin position="67"/>
        <end position="89"/>
    </location>
</feature>
<feature type="compositionally biased region" description="Basic and acidic residues" evidence="1">
    <location>
        <begin position="67"/>
        <end position="80"/>
    </location>
</feature>
<dbReference type="Pfam" id="PF13453">
    <property type="entry name" value="Zn_ribbon_TFIIB"/>
    <property type="match status" value="1"/>
</dbReference>
<feature type="domain" description="Transcription factor zinc-finger" evidence="2">
    <location>
        <begin position="2"/>
        <end position="41"/>
    </location>
</feature>
<sequence>MNCPICDGVRMKEVEKGSVLIDICPSCKGVWLDRGELEKITSGLNEDRKYYEETFAAYERDYRERPTKKNDYHNGYDSKHGQHGYKKSKKKTMLDVFSDLF</sequence>
<keyword evidence="4" id="KW-1185">Reference proteome</keyword>
<evidence type="ECO:0000259" key="2">
    <source>
        <dbReference type="Pfam" id="PF13453"/>
    </source>
</evidence>
<gene>
    <name evidence="3" type="ORF">ABC228_07350</name>
</gene>
<reference evidence="3 4" key="1">
    <citation type="submission" date="2024-05" db="EMBL/GenBank/DDBJ databases">
        <authorList>
            <person name="Haq I."/>
            <person name="Ullah Z."/>
            <person name="Ahmad R."/>
            <person name="Li M."/>
            <person name="Tong Y."/>
        </authorList>
    </citation>
    <scope>NUCLEOTIDE SEQUENCE [LARGE SCALE GENOMIC DNA]</scope>
    <source>
        <strain evidence="3 4">16A2E</strain>
    </source>
</reference>
<dbReference type="RefSeq" id="WP_345824458.1">
    <property type="nucleotide sequence ID" value="NZ_JBDIML010000002.1"/>
</dbReference>
<organism evidence="3 4">
    <name type="scientific">Ornithinibacillus xuwenensis</name>
    <dbReference type="NCBI Taxonomy" id="3144668"/>
    <lineage>
        <taxon>Bacteria</taxon>
        <taxon>Bacillati</taxon>
        <taxon>Bacillota</taxon>
        <taxon>Bacilli</taxon>
        <taxon>Bacillales</taxon>
        <taxon>Bacillaceae</taxon>
        <taxon>Ornithinibacillus</taxon>
    </lineage>
</organism>
<dbReference type="InterPro" id="IPR027392">
    <property type="entry name" value="TF_Znf"/>
</dbReference>
<comment type="caution">
    <text evidence="3">The sequence shown here is derived from an EMBL/GenBank/DDBJ whole genome shotgun (WGS) entry which is preliminary data.</text>
</comment>
<dbReference type="Proteomes" id="UP001444625">
    <property type="component" value="Unassembled WGS sequence"/>
</dbReference>
<evidence type="ECO:0000313" key="3">
    <source>
        <dbReference type="EMBL" id="MEN2766997.1"/>
    </source>
</evidence>
<dbReference type="EMBL" id="JBDIML010000002">
    <property type="protein sequence ID" value="MEN2766997.1"/>
    <property type="molecule type" value="Genomic_DNA"/>
</dbReference>
<evidence type="ECO:0000313" key="4">
    <source>
        <dbReference type="Proteomes" id="UP001444625"/>
    </source>
</evidence>
<proteinExistence type="predicted"/>
<name>A0ABU9XFF4_9BACI</name>
<accession>A0ABU9XFF4</accession>